<organism evidence="1">
    <name type="scientific">viral metagenome</name>
    <dbReference type="NCBI Taxonomy" id="1070528"/>
    <lineage>
        <taxon>unclassified sequences</taxon>
        <taxon>metagenomes</taxon>
        <taxon>organismal metagenomes</taxon>
    </lineage>
</organism>
<dbReference type="EMBL" id="MN739467">
    <property type="protein sequence ID" value="QHT06271.1"/>
    <property type="molecule type" value="Genomic_DNA"/>
</dbReference>
<evidence type="ECO:0000313" key="1">
    <source>
        <dbReference type="EMBL" id="QHT06271.1"/>
    </source>
</evidence>
<accession>A0A6C0CP71</accession>
<sequence>MAESMFKKNETVWYCKDKVYEAEIKAVHYDDKIPYYTIYIPLIKVEKQTIQNRLFKKDNLFEAIKHVL</sequence>
<name>A0A6C0CP71_9ZZZZ</name>
<reference evidence="1" key="1">
    <citation type="journal article" date="2020" name="Nature">
        <title>Giant virus diversity and host interactions through global metagenomics.</title>
        <authorList>
            <person name="Schulz F."/>
            <person name="Roux S."/>
            <person name="Paez-Espino D."/>
            <person name="Jungbluth S."/>
            <person name="Walsh D.A."/>
            <person name="Denef V.J."/>
            <person name="McMahon K.D."/>
            <person name="Konstantinidis K.T."/>
            <person name="Eloe-Fadrosh E.A."/>
            <person name="Kyrpides N.C."/>
            <person name="Woyke T."/>
        </authorList>
    </citation>
    <scope>NUCLEOTIDE SEQUENCE</scope>
    <source>
        <strain evidence="1">GVMAG-M-3300021425-30</strain>
    </source>
</reference>
<protein>
    <submittedName>
        <fullName evidence="1">Uncharacterized protein</fullName>
    </submittedName>
</protein>
<proteinExistence type="predicted"/>
<dbReference type="AlphaFoldDB" id="A0A6C0CP71"/>